<dbReference type="InterPro" id="IPR020095">
    <property type="entry name" value="PsdUridine_synth_TruA_C"/>
</dbReference>
<dbReference type="SUPFAM" id="SSF55120">
    <property type="entry name" value="Pseudouridine synthase"/>
    <property type="match status" value="1"/>
</dbReference>
<feature type="active site" description="Nucleophile" evidence="4">
    <location>
        <position position="52"/>
    </location>
</feature>
<dbReference type="InterPro" id="IPR020103">
    <property type="entry name" value="PsdUridine_synth_cat_dom_sf"/>
</dbReference>
<comment type="function">
    <text evidence="4">Formation of pseudouridine at positions 38, 39 and 40 in the anticodon stem and loop of transfer RNAs.</text>
</comment>
<keyword evidence="3 4" id="KW-0413">Isomerase</keyword>
<evidence type="ECO:0000256" key="3">
    <source>
        <dbReference type="ARBA" id="ARBA00023235"/>
    </source>
</evidence>
<proteinExistence type="inferred from homology"/>
<dbReference type="Gene3D" id="3.30.70.580">
    <property type="entry name" value="Pseudouridine synthase I, catalytic domain, N-terminal subdomain"/>
    <property type="match status" value="1"/>
</dbReference>
<evidence type="ECO:0000256" key="2">
    <source>
        <dbReference type="ARBA" id="ARBA00022694"/>
    </source>
</evidence>
<dbReference type="InterPro" id="IPR020094">
    <property type="entry name" value="TruA/RsuA/RluB/E/F_N"/>
</dbReference>
<dbReference type="EC" id="5.4.99.12" evidence="4"/>
<dbReference type="Proteomes" id="UP001596492">
    <property type="component" value="Unassembled WGS sequence"/>
</dbReference>
<comment type="catalytic activity">
    <reaction evidence="4 5">
        <text>uridine(38/39/40) in tRNA = pseudouridine(38/39/40) in tRNA</text>
        <dbReference type="Rhea" id="RHEA:22376"/>
        <dbReference type="Rhea" id="RHEA-COMP:10085"/>
        <dbReference type="Rhea" id="RHEA-COMP:10087"/>
        <dbReference type="ChEBI" id="CHEBI:65314"/>
        <dbReference type="ChEBI" id="CHEBI:65315"/>
        <dbReference type="EC" id="5.4.99.12"/>
    </reaction>
</comment>
<dbReference type="CDD" id="cd02570">
    <property type="entry name" value="PseudoU_synth_EcTruA"/>
    <property type="match status" value="1"/>
</dbReference>
<evidence type="ECO:0000259" key="6">
    <source>
        <dbReference type="Pfam" id="PF01416"/>
    </source>
</evidence>
<evidence type="ECO:0000256" key="5">
    <source>
        <dbReference type="RuleBase" id="RU003792"/>
    </source>
</evidence>
<name>A0ABW2IJL4_9PROT</name>
<dbReference type="Pfam" id="PF01416">
    <property type="entry name" value="PseudoU_synth_1"/>
    <property type="match status" value="2"/>
</dbReference>
<keyword evidence="2 4" id="KW-0819">tRNA processing</keyword>
<dbReference type="RefSeq" id="WP_382166426.1">
    <property type="nucleotide sequence ID" value="NZ_JBHTBR010000002.1"/>
</dbReference>
<evidence type="ECO:0000256" key="1">
    <source>
        <dbReference type="ARBA" id="ARBA00009375"/>
    </source>
</evidence>
<feature type="domain" description="Pseudouridine synthase I TruA alpha/beta" evidence="6">
    <location>
        <begin position="8"/>
        <end position="104"/>
    </location>
</feature>
<dbReference type="Gene3D" id="3.30.70.660">
    <property type="entry name" value="Pseudouridine synthase I, catalytic domain, C-terminal subdomain"/>
    <property type="match status" value="1"/>
</dbReference>
<dbReference type="HAMAP" id="MF_00171">
    <property type="entry name" value="TruA"/>
    <property type="match status" value="1"/>
</dbReference>
<dbReference type="PIRSF" id="PIRSF001430">
    <property type="entry name" value="tRNA_psdUrid_synth"/>
    <property type="match status" value="1"/>
</dbReference>
<feature type="domain" description="Pseudouridine synthase I TruA alpha/beta" evidence="6">
    <location>
        <begin position="144"/>
        <end position="246"/>
    </location>
</feature>
<dbReference type="PANTHER" id="PTHR11142:SF0">
    <property type="entry name" value="TRNA PSEUDOURIDINE SYNTHASE-LIKE 1"/>
    <property type="match status" value="1"/>
</dbReference>
<sequence>MARFKLTIEYDGAPYVGWQRQPTHLSVQQVLEDAIKKFSGEDVTVFGAGRTDAGVHAMGQVAHIDLNKDFTADRVRDAMNHFMKREPVAVLEAEEVSDEFHARFSAEARHYIYRIIDRRANLTFDRGHAWRVYTPIDSDAMHEAAQSLVGLHDFSTFRDVQCQAKSPIKTLSKIDVIRNGQEIRICVSAPSFLHRQVRSITGSLVDIGRGRKSVAWMQDILEAKDRQMCGEVAPPDGLYLTKVDYPQ</sequence>
<comment type="caution">
    <text evidence="4">Lacks conserved residue(s) required for the propagation of feature annotation.</text>
</comment>
<protein>
    <recommendedName>
        <fullName evidence="4">tRNA pseudouridine synthase A</fullName>
        <ecNumber evidence="4">5.4.99.12</ecNumber>
    </recommendedName>
    <alternativeName>
        <fullName evidence="4">tRNA pseudouridine(38-40) synthase</fullName>
    </alternativeName>
    <alternativeName>
        <fullName evidence="4">tRNA pseudouridylate synthase I</fullName>
    </alternativeName>
    <alternativeName>
        <fullName evidence="4">tRNA-uridine isomerase I</fullName>
    </alternativeName>
</protein>
<comment type="caution">
    <text evidence="7">The sequence shown here is derived from an EMBL/GenBank/DDBJ whole genome shotgun (WGS) entry which is preliminary data.</text>
</comment>
<feature type="binding site" evidence="4">
    <location>
        <position position="111"/>
    </location>
    <ligand>
        <name>substrate</name>
    </ligand>
</feature>
<gene>
    <name evidence="4 7" type="primary">truA</name>
    <name evidence="7" type="ORF">ACFQS8_06370</name>
</gene>
<dbReference type="InterPro" id="IPR001406">
    <property type="entry name" value="PsdUridine_synth_TruA"/>
</dbReference>
<dbReference type="NCBIfam" id="TIGR00071">
    <property type="entry name" value="hisT_truA"/>
    <property type="match status" value="1"/>
</dbReference>
<comment type="subunit">
    <text evidence="4">Homodimer.</text>
</comment>
<dbReference type="EMBL" id="JBHTBR010000002">
    <property type="protein sequence ID" value="MFC7291234.1"/>
    <property type="molecule type" value="Genomic_DNA"/>
</dbReference>
<dbReference type="InterPro" id="IPR020097">
    <property type="entry name" value="PsdUridine_synth_TruA_a/b_dom"/>
</dbReference>
<evidence type="ECO:0000256" key="4">
    <source>
        <dbReference type="HAMAP-Rule" id="MF_00171"/>
    </source>
</evidence>
<reference evidence="8" key="1">
    <citation type="journal article" date="2019" name="Int. J. Syst. Evol. Microbiol.">
        <title>The Global Catalogue of Microorganisms (GCM) 10K type strain sequencing project: providing services to taxonomists for standard genome sequencing and annotation.</title>
        <authorList>
            <consortium name="The Broad Institute Genomics Platform"/>
            <consortium name="The Broad Institute Genome Sequencing Center for Infectious Disease"/>
            <person name="Wu L."/>
            <person name="Ma J."/>
        </authorList>
    </citation>
    <scope>NUCLEOTIDE SEQUENCE [LARGE SCALE GENOMIC DNA]</scope>
    <source>
        <strain evidence="8">CCUG 51308</strain>
    </source>
</reference>
<accession>A0ABW2IJL4</accession>
<organism evidence="7 8">
    <name type="scientific">Hirschia litorea</name>
    <dbReference type="NCBI Taxonomy" id="1199156"/>
    <lineage>
        <taxon>Bacteria</taxon>
        <taxon>Pseudomonadati</taxon>
        <taxon>Pseudomonadota</taxon>
        <taxon>Alphaproteobacteria</taxon>
        <taxon>Hyphomonadales</taxon>
        <taxon>Hyphomonadaceae</taxon>
        <taxon>Hirschia</taxon>
    </lineage>
</organism>
<comment type="similarity">
    <text evidence="1 4 5">Belongs to the tRNA pseudouridine synthase TruA family.</text>
</comment>
<dbReference type="GO" id="GO:0160147">
    <property type="term" value="F:tRNA pseudouridine(38-40) synthase activity"/>
    <property type="evidence" value="ECO:0007669"/>
    <property type="project" value="UniProtKB-EC"/>
</dbReference>
<dbReference type="PANTHER" id="PTHR11142">
    <property type="entry name" value="PSEUDOURIDYLATE SYNTHASE"/>
    <property type="match status" value="1"/>
</dbReference>
<evidence type="ECO:0000313" key="7">
    <source>
        <dbReference type="EMBL" id="MFC7291234.1"/>
    </source>
</evidence>
<evidence type="ECO:0000313" key="8">
    <source>
        <dbReference type="Proteomes" id="UP001596492"/>
    </source>
</evidence>
<keyword evidence="8" id="KW-1185">Reference proteome</keyword>